<dbReference type="Proteomes" id="UP000326546">
    <property type="component" value="Chromosome"/>
</dbReference>
<keyword evidence="2" id="KW-0723">Serine/threonine-protein kinase</keyword>
<keyword evidence="10" id="KW-0812">Transmembrane</keyword>
<dbReference type="PROSITE" id="PS51178">
    <property type="entry name" value="PASTA"/>
    <property type="match status" value="3"/>
</dbReference>
<dbReference type="InterPro" id="IPR005543">
    <property type="entry name" value="PASTA_dom"/>
</dbReference>
<proteinExistence type="predicted"/>
<dbReference type="CDD" id="cd14014">
    <property type="entry name" value="STKc_PknB_like"/>
    <property type="match status" value="1"/>
</dbReference>
<feature type="domain" description="PASTA" evidence="12">
    <location>
        <begin position="519"/>
        <end position="579"/>
    </location>
</feature>
<dbReference type="SMART" id="SM00740">
    <property type="entry name" value="PASTA"/>
    <property type="match status" value="3"/>
</dbReference>
<organism evidence="13 14">
    <name type="scientific">Ornithinimicrobium pratense</name>
    <dbReference type="NCBI Taxonomy" id="2593973"/>
    <lineage>
        <taxon>Bacteria</taxon>
        <taxon>Bacillati</taxon>
        <taxon>Actinomycetota</taxon>
        <taxon>Actinomycetes</taxon>
        <taxon>Micrococcales</taxon>
        <taxon>Ornithinimicrobiaceae</taxon>
        <taxon>Ornithinimicrobium</taxon>
    </lineage>
</organism>
<evidence type="ECO:0000256" key="6">
    <source>
        <dbReference type="ARBA" id="ARBA00022840"/>
    </source>
</evidence>
<dbReference type="RefSeq" id="WP_158060642.1">
    <property type="nucleotide sequence ID" value="NZ_CP044427.1"/>
</dbReference>
<feature type="region of interest" description="Disordered" evidence="9">
    <location>
        <begin position="476"/>
        <end position="579"/>
    </location>
</feature>
<comment type="catalytic activity">
    <reaction evidence="7">
        <text>L-threonyl-[protein] + ATP = O-phospho-L-threonyl-[protein] + ADP + H(+)</text>
        <dbReference type="Rhea" id="RHEA:46608"/>
        <dbReference type="Rhea" id="RHEA-COMP:11060"/>
        <dbReference type="Rhea" id="RHEA-COMP:11605"/>
        <dbReference type="ChEBI" id="CHEBI:15378"/>
        <dbReference type="ChEBI" id="CHEBI:30013"/>
        <dbReference type="ChEBI" id="CHEBI:30616"/>
        <dbReference type="ChEBI" id="CHEBI:61977"/>
        <dbReference type="ChEBI" id="CHEBI:456216"/>
        <dbReference type="EC" id="2.7.11.1"/>
    </reaction>
</comment>
<dbReference type="PROSITE" id="PS50011">
    <property type="entry name" value="PROTEIN_KINASE_DOM"/>
    <property type="match status" value="1"/>
</dbReference>
<dbReference type="PANTHER" id="PTHR43289">
    <property type="entry name" value="MITOGEN-ACTIVATED PROTEIN KINASE KINASE KINASE 20-RELATED"/>
    <property type="match status" value="1"/>
</dbReference>
<dbReference type="GO" id="GO:0004674">
    <property type="term" value="F:protein serine/threonine kinase activity"/>
    <property type="evidence" value="ECO:0007669"/>
    <property type="project" value="UniProtKB-KW"/>
</dbReference>
<dbReference type="PANTHER" id="PTHR43289:SF34">
    <property type="entry name" value="SERINE_THREONINE-PROTEIN KINASE YBDM-RELATED"/>
    <property type="match status" value="1"/>
</dbReference>
<feature type="region of interest" description="Disordered" evidence="9">
    <location>
        <begin position="261"/>
        <end position="353"/>
    </location>
</feature>
<dbReference type="InterPro" id="IPR011009">
    <property type="entry name" value="Kinase-like_dom_sf"/>
</dbReference>
<gene>
    <name evidence="13" type="primary">pknB</name>
    <name evidence="13" type="ORF">FY030_05560</name>
</gene>
<evidence type="ECO:0000256" key="2">
    <source>
        <dbReference type="ARBA" id="ARBA00022527"/>
    </source>
</evidence>
<evidence type="ECO:0000256" key="7">
    <source>
        <dbReference type="ARBA" id="ARBA00047899"/>
    </source>
</evidence>
<evidence type="ECO:0000256" key="10">
    <source>
        <dbReference type="SAM" id="Phobius"/>
    </source>
</evidence>
<comment type="catalytic activity">
    <reaction evidence="8">
        <text>L-seryl-[protein] + ATP = O-phospho-L-seryl-[protein] + ADP + H(+)</text>
        <dbReference type="Rhea" id="RHEA:17989"/>
        <dbReference type="Rhea" id="RHEA-COMP:9863"/>
        <dbReference type="Rhea" id="RHEA-COMP:11604"/>
        <dbReference type="ChEBI" id="CHEBI:15378"/>
        <dbReference type="ChEBI" id="CHEBI:29999"/>
        <dbReference type="ChEBI" id="CHEBI:30616"/>
        <dbReference type="ChEBI" id="CHEBI:83421"/>
        <dbReference type="ChEBI" id="CHEBI:456216"/>
        <dbReference type="EC" id="2.7.11.1"/>
    </reaction>
</comment>
<dbReference type="Gene3D" id="1.10.510.10">
    <property type="entry name" value="Transferase(Phosphotransferase) domain 1"/>
    <property type="match status" value="1"/>
</dbReference>
<dbReference type="Gene3D" id="3.30.200.20">
    <property type="entry name" value="Phosphorylase Kinase, domain 1"/>
    <property type="match status" value="1"/>
</dbReference>
<evidence type="ECO:0000256" key="9">
    <source>
        <dbReference type="SAM" id="MobiDB-lite"/>
    </source>
</evidence>
<name>A0A5J6V4M9_9MICO</name>
<dbReference type="CDD" id="cd06577">
    <property type="entry name" value="PASTA_pknB"/>
    <property type="match status" value="3"/>
</dbReference>
<feature type="domain" description="Protein kinase" evidence="11">
    <location>
        <begin position="1"/>
        <end position="252"/>
    </location>
</feature>
<evidence type="ECO:0000313" key="13">
    <source>
        <dbReference type="EMBL" id="QFG68254.1"/>
    </source>
</evidence>
<dbReference type="Gene3D" id="3.30.10.20">
    <property type="match status" value="3"/>
</dbReference>
<dbReference type="OrthoDB" id="9762169at2"/>
<feature type="compositionally biased region" description="Basic and acidic residues" evidence="9">
    <location>
        <begin position="482"/>
        <end position="500"/>
    </location>
</feature>
<evidence type="ECO:0000259" key="12">
    <source>
        <dbReference type="PROSITE" id="PS51178"/>
    </source>
</evidence>
<evidence type="ECO:0000256" key="3">
    <source>
        <dbReference type="ARBA" id="ARBA00022679"/>
    </source>
</evidence>
<feature type="domain" description="PASTA" evidence="12">
    <location>
        <begin position="451"/>
        <end position="518"/>
    </location>
</feature>
<keyword evidence="4" id="KW-0547">Nucleotide-binding</keyword>
<sequence>MATVYRARDLRLDRPVALKVMRPDLAHDQAFVRRFQQEARAAARLSHPHIVSVYDQGEDGDLVFLAMQLVDGPTLRDVIEHRTPASARQALTLMIPVAEALAEAHRRGLVHRDVKPENVLIDQGRHSGIKVVDFGLARAISAASHHTSEMLWGTAAYLAPEQVERGRADPRTDVYGVGLLLFELLTGRKAFPGDDPLQVAYDHVHRGLPDLRALAPTVPPAMVLLVASAAATDPDERPRDAGELLELMRELLRELPDAALDAVPVRPRPDGQDGQDGQGLDGEDPDATRAFGLPDGPQGDPTQLLPGGGHTRQLPVAGTGSGDGHYARTTGNTVRPPRRRPAPPVHEPRPAPRRRGAGRWLLALLLVVLLAGGGYGFWWLTDGPGVHSAMPAVVDLSEEDARAALDARRLDAVVSYAYSEDIPDGTVVSTDREPGTSLRHGTDVTLVVSQGQERYAVPPLVGLTLESAQAAVESASLTLGEQSREHDEVEPEGRVLRSEPEAGELLPPDGEVDLVISSGPAPVEVPDVTGRPQQEATDALTRAGLTVTVDPRRIHDEDVPEGAVLSQSPSSGALARGGP</sequence>
<feature type="transmembrane region" description="Helical" evidence="10">
    <location>
        <begin position="360"/>
        <end position="380"/>
    </location>
</feature>
<dbReference type="NCBIfam" id="NF033483">
    <property type="entry name" value="PknB_PASTA_kin"/>
    <property type="match status" value="1"/>
</dbReference>
<keyword evidence="14" id="KW-1185">Reference proteome</keyword>
<accession>A0A5J6V4M9</accession>
<keyword evidence="5 13" id="KW-0418">Kinase</keyword>
<dbReference type="AlphaFoldDB" id="A0A5J6V4M9"/>
<evidence type="ECO:0000256" key="4">
    <source>
        <dbReference type="ARBA" id="ARBA00022741"/>
    </source>
</evidence>
<reference evidence="13 14" key="1">
    <citation type="submission" date="2019-09" db="EMBL/GenBank/DDBJ databases">
        <title>Serinicoccus pratensis sp. nov., isolated from meadow soil.</title>
        <authorList>
            <person name="Zhang W."/>
        </authorList>
    </citation>
    <scope>NUCLEOTIDE SEQUENCE [LARGE SCALE GENOMIC DNA]</scope>
    <source>
        <strain evidence="13 14">W204</strain>
    </source>
</reference>
<dbReference type="SUPFAM" id="SSF56112">
    <property type="entry name" value="Protein kinase-like (PK-like)"/>
    <property type="match status" value="1"/>
</dbReference>
<dbReference type="InterPro" id="IPR000719">
    <property type="entry name" value="Prot_kinase_dom"/>
</dbReference>
<keyword evidence="10" id="KW-1133">Transmembrane helix</keyword>
<dbReference type="SMART" id="SM00220">
    <property type="entry name" value="S_TKc"/>
    <property type="match status" value="1"/>
</dbReference>
<protein>
    <recommendedName>
        <fullName evidence="1">non-specific serine/threonine protein kinase</fullName>
        <ecNumber evidence="1">2.7.11.1</ecNumber>
    </recommendedName>
</protein>
<dbReference type="EMBL" id="CP044427">
    <property type="protein sequence ID" value="QFG68254.1"/>
    <property type="molecule type" value="Genomic_DNA"/>
</dbReference>
<evidence type="ECO:0000256" key="1">
    <source>
        <dbReference type="ARBA" id="ARBA00012513"/>
    </source>
</evidence>
<evidence type="ECO:0000256" key="8">
    <source>
        <dbReference type="ARBA" id="ARBA00048679"/>
    </source>
</evidence>
<dbReference type="Pfam" id="PF00069">
    <property type="entry name" value="Pkinase"/>
    <property type="match status" value="1"/>
</dbReference>
<keyword evidence="6" id="KW-0067">ATP-binding</keyword>
<evidence type="ECO:0000313" key="14">
    <source>
        <dbReference type="Proteomes" id="UP000326546"/>
    </source>
</evidence>
<dbReference type="KEGG" id="serw:FY030_05560"/>
<dbReference type="PROSITE" id="PS00108">
    <property type="entry name" value="PROTEIN_KINASE_ST"/>
    <property type="match status" value="1"/>
</dbReference>
<dbReference type="GO" id="GO:0005524">
    <property type="term" value="F:ATP binding"/>
    <property type="evidence" value="ECO:0007669"/>
    <property type="project" value="UniProtKB-KW"/>
</dbReference>
<dbReference type="Pfam" id="PF03793">
    <property type="entry name" value="PASTA"/>
    <property type="match status" value="3"/>
</dbReference>
<evidence type="ECO:0000256" key="5">
    <source>
        <dbReference type="ARBA" id="ARBA00022777"/>
    </source>
</evidence>
<dbReference type="InterPro" id="IPR008271">
    <property type="entry name" value="Ser/Thr_kinase_AS"/>
</dbReference>
<keyword evidence="10" id="KW-0472">Membrane</keyword>
<dbReference type="EC" id="2.7.11.1" evidence="1"/>
<evidence type="ECO:0000259" key="11">
    <source>
        <dbReference type="PROSITE" id="PS50011"/>
    </source>
</evidence>
<keyword evidence="3" id="KW-0808">Transferase</keyword>
<feature type="domain" description="PASTA" evidence="12">
    <location>
        <begin position="383"/>
        <end position="450"/>
    </location>
</feature>